<dbReference type="InterPro" id="IPR009057">
    <property type="entry name" value="Homeodomain-like_sf"/>
</dbReference>
<dbReference type="PROSITE" id="PS00041">
    <property type="entry name" value="HTH_ARAC_FAMILY_1"/>
    <property type="match status" value="1"/>
</dbReference>
<dbReference type="InterPro" id="IPR050204">
    <property type="entry name" value="AraC_XylS_family_regulators"/>
</dbReference>
<dbReference type="PROSITE" id="PS01124">
    <property type="entry name" value="HTH_ARAC_FAMILY_2"/>
    <property type="match status" value="1"/>
</dbReference>
<evidence type="ECO:0000259" key="4">
    <source>
        <dbReference type="PROSITE" id="PS01124"/>
    </source>
</evidence>
<dbReference type="RefSeq" id="WP_343792729.1">
    <property type="nucleotide sequence ID" value="NZ_BAAAEU010000024.1"/>
</dbReference>
<name>A0ABN1ITV6_9GAMM</name>
<evidence type="ECO:0000313" key="6">
    <source>
        <dbReference type="Proteomes" id="UP001501523"/>
    </source>
</evidence>
<evidence type="ECO:0000256" key="2">
    <source>
        <dbReference type="ARBA" id="ARBA00023125"/>
    </source>
</evidence>
<accession>A0ABN1ITV6</accession>
<keyword evidence="2" id="KW-0238">DNA-binding</keyword>
<keyword evidence="6" id="KW-1185">Reference proteome</keyword>
<keyword evidence="1" id="KW-0805">Transcription regulation</keyword>
<dbReference type="SUPFAM" id="SSF46689">
    <property type="entry name" value="Homeodomain-like"/>
    <property type="match status" value="2"/>
</dbReference>
<dbReference type="Gene3D" id="1.10.10.60">
    <property type="entry name" value="Homeodomain-like"/>
    <property type="match status" value="2"/>
</dbReference>
<reference evidence="5 6" key="1">
    <citation type="journal article" date="2019" name="Int. J. Syst. Evol. Microbiol.">
        <title>The Global Catalogue of Microorganisms (GCM) 10K type strain sequencing project: providing services to taxonomists for standard genome sequencing and annotation.</title>
        <authorList>
            <consortium name="The Broad Institute Genomics Platform"/>
            <consortium name="The Broad Institute Genome Sequencing Center for Infectious Disease"/>
            <person name="Wu L."/>
            <person name="Ma J."/>
        </authorList>
    </citation>
    <scope>NUCLEOTIDE SEQUENCE [LARGE SCALE GENOMIC DNA]</scope>
    <source>
        <strain evidence="5 6">JCM 15421</strain>
    </source>
</reference>
<keyword evidence="3" id="KW-0804">Transcription</keyword>
<dbReference type="Pfam" id="PF12833">
    <property type="entry name" value="HTH_18"/>
    <property type="match status" value="1"/>
</dbReference>
<dbReference type="PANTHER" id="PTHR46796">
    <property type="entry name" value="HTH-TYPE TRANSCRIPTIONAL ACTIVATOR RHAS-RELATED"/>
    <property type="match status" value="1"/>
</dbReference>
<feature type="domain" description="HTH araC/xylS-type" evidence="4">
    <location>
        <begin position="188"/>
        <end position="286"/>
    </location>
</feature>
<dbReference type="EMBL" id="BAAAEU010000024">
    <property type="protein sequence ID" value="GAA0720951.1"/>
    <property type="molecule type" value="Genomic_DNA"/>
</dbReference>
<evidence type="ECO:0000313" key="5">
    <source>
        <dbReference type="EMBL" id="GAA0720951.1"/>
    </source>
</evidence>
<evidence type="ECO:0000256" key="3">
    <source>
        <dbReference type="ARBA" id="ARBA00023163"/>
    </source>
</evidence>
<sequence>MRIECEQLANGGRWDWNARERDEDALHVVLGRGRGCVLYGERLPALVMVPMRGRLQLSDGETSRSLTSGEALVVEPGLTLQAVGRGPALWIAVLLPAAGWQRLVADVIGEPLVAAGLLPAVHAADRSMRRAALRLVRAAETGDAGHALAAASVFALLVNDLQAELRPLIERCAGRTHAQRRNVFLRLQRVRNYMSTCCHLDLDVAHFARMASYSPCHFIRAFSAVYGETPHALLIEQRLRRARRLVNDSSMAITEVARASGFENRCAFSRSFKRRFGVSATDLRMGGPAAATAAA</sequence>
<dbReference type="SMART" id="SM00342">
    <property type="entry name" value="HTH_ARAC"/>
    <property type="match status" value="1"/>
</dbReference>
<dbReference type="InterPro" id="IPR018062">
    <property type="entry name" value="HTH_AraC-typ_CS"/>
</dbReference>
<comment type="caution">
    <text evidence="5">The sequence shown here is derived from an EMBL/GenBank/DDBJ whole genome shotgun (WGS) entry which is preliminary data.</text>
</comment>
<protein>
    <recommendedName>
        <fullName evidence="4">HTH araC/xylS-type domain-containing protein</fullName>
    </recommendedName>
</protein>
<organism evidence="5 6">
    <name type="scientific">Dokdonella soli</name>
    <dbReference type="NCBI Taxonomy" id="529810"/>
    <lineage>
        <taxon>Bacteria</taxon>
        <taxon>Pseudomonadati</taxon>
        <taxon>Pseudomonadota</taxon>
        <taxon>Gammaproteobacteria</taxon>
        <taxon>Lysobacterales</taxon>
        <taxon>Rhodanobacteraceae</taxon>
        <taxon>Dokdonella</taxon>
    </lineage>
</organism>
<dbReference type="Proteomes" id="UP001501523">
    <property type="component" value="Unassembled WGS sequence"/>
</dbReference>
<dbReference type="InterPro" id="IPR018060">
    <property type="entry name" value="HTH_AraC"/>
</dbReference>
<proteinExistence type="predicted"/>
<gene>
    <name evidence="5" type="ORF">GCM10009105_30860</name>
</gene>
<evidence type="ECO:0000256" key="1">
    <source>
        <dbReference type="ARBA" id="ARBA00023015"/>
    </source>
</evidence>